<evidence type="ECO:0000313" key="2">
    <source>
        <dbReference type="Proteomes" id="UP000237040"/>
    </source>
</evidence>
<accession>A0A2J6WEM8</accession>
<comment type="caution">
    <text evidence="1">The sequence shown here is derived from an EMBL/GenBank/DDBJ whole genome shotgun (WGS) entry which is preliminary data.</text>
</comment>
<gene>
    <name evidence="1" type="ORF">C0189_02735</name>
</gene>
<name>A0A2J6WEM8_9BACT</name>
<dbReference type="InterPro" id="IPR013783">
    <property type="entry name" value="Ig-like_fold"/>
</dbReference>
<organism evidence="1 2">
    <name type="scientific">Caldisericum exile</name>
    <dbReference type="NCBI Taxonomy" id="693075"/>
    <lineage>
        <taxon>Bacteria</taxon>
        <taxon>Pseudomonadati</taxon>
        <taxon>Caldisericota/Cryosericota group</taxon>
        <taxon>Caldisericota</taxon>
        <taxon>Caldisericia</taxon>
        <taxon>Caldisericales</taxon>
        <taxon>Caldisericaceae</taxon>
        <taxon>Caldisericum</taxon>
    </lineage>
</organism>
<reference evidence="1 2" key="1">
    <citation type="submission" date="2018-01" db="EMBL/GenBank/DDBJ databases">
        <title>Metagenomic assembled genomes from two thermal pools in the Uzon Caldera, Kamchatka, Russia.</title>
        <authorList>
            <person name="Wilkins L."/>
            <person name="Ettinger C."/>
        </authorList>
    </citation>
    <scope>NUCLEOTIDE SEQUENCE [LARGE SCALE GENOMIC DNA]</scope>
    <source>
        <strain evidence="1">ZAV-07</strain>
    </source>
</reference>
<dbReference type="Proteomes" id="UP000237040">
    <property type="component" value="Unassembled WGS sequence"/>
</dbReference>
<dbReference type="AlphaFoldDB" id="A0A2J6WEM8"/>
<evidence type="ECO:0000313" key="1">
    <source>
        <dbReference type="EMBL" id="PMP67640.1"/>
    </source>
</evidence>
<dbReference type="Gene3D" id="2.60.40.10">
    <property type="entry name" value="Immunoglobulins"/>
    <property type="match status" value="1"/>
</dbReference>
<dbReference type="RefSeq" id="WP_424597155.1">
    <property type="nucleotide sequence ID" value="NZ_JBNATC010000029.1"/>
</dbReference>
<dbReference type="EMBL" id="PNIL01000040">
    <property type="protein sequence ID" value="PMP67640.1"/>
    <property type="molecule type" value="Genomic_DNA"/>
</dbReference>
<protein>
    <submittedName>
        <fullName evidence="1">Uncharacterized protein</fullName>
    </submittedName>
</protein>
<proteinExistence type="predicted"/>
<sequence>MAFGIKLATSRKDNSLDESGFIIDRREESDTFAKIAIVSSCVNTFDDLMVSPLKMYTYRTRSFNAFVSSTYTDGASVSTPACCVLSNPPFTLEIKLVS</sequence>